<dbReference type="FunFam" id="1.10.3720.10:FF:000100">
    <property type="entry name" value="Sulfate ABC transporter permease"/>
    <property type="match status" value="1"/>
</dbReference>
<feature type="transmembrane region" description="Helical" evidence="7">
    <location>
        <begin position="179"/>
        <end position="199"/>
    </location>
</feature>
<evidence type="ECO:0000256" key="7">
    <source>
        <dbReference type="RuleBase" id="RU363032"/>
    </source>
</evidence>
<dbReference type="EMBL" id="JAMTCK010000004">
    <property type="protein sequence ID" value="MCP2165163.1"/>
    <property type="molecule type" value="Genomic_DNA"/>
</dbReference>
<protein>
    <submittedName>
        <fullName evidence="10">NitT/TauT family transport system permease protein</fullName>
    </submittedName>
</protein>
<feature type="transmembrane region" description="Helical" evidence="7">
    <location>
        <begin position="307"/>
        <end position="326"/>
    </location>
</feature>
<dbReference type="PANTHER" id="PTHR30151:SF40">
    <property type="entry name" value="TRANSPORT SYSTEM INTEGRAL MEMBRANE PROTEIN"/>
    <property type="match status" value="1"/>
</dbReference>
<organism evidence="10 11">
    <name type="scientific">Goodfellowiella coeruleoviolacea</name>
    <dbReference type="NCBI Taxonomy" id="334858"/>
    <lineage>
        <taxon>Bacteria</taxon>
        <taxon>Bacillati</taxon>
        <taxon>Actinomycetota</taxon>
        <taxon>Actinomycetes</taxon>
        <taxon>Pseudonocardiales</taxon>
        <taxon>Pseudonocardiaceae</taxon>
        <taxon>Goodfellowiella</taxon>
    </lineage>
</organism>
<accession>A0AAE3GFE9</accession>
<keyword evidence="5 7" id="KW-1133">Transmembrane helix</keyword>
<evidence type="ECO:0000256" key="2">
    <source>
        <dbReference type="ARBA" id="ARBA00022448"/>
    </source>
</evidence>
<gene>
    <name evidence="10" type="ORF">LX83_002012</name>
</gene>
<sequence>MPQPDVPPGSTASEVELGRSTPEPQGSTGATGAADTAGGAEPAGGTRTATATGTAGADLSDLSAVGAGLDALDAPQRDSGRGVRRVLTAALPPVVAVVLLVAVWQVLWAAALWPEYKLPAPLDVWTSFWSRVRDGEVVGILWTSVHRAVLGFLAGVLIGTPLGLLVAKVRVVRAALGPILTGLQNLPSVAWVPAAVLWFGLNDAAIYFVVLLGSVPSITNGLVSGIDQIPPILPRVGRALGAGRLASARHILLPAALPGYLAGLKQGWAFSWRSLMAAELIATSPRLGVGLGTFLNQGQSFNDMPTVIAAIFLILLVGVGIELLAFRPLERAVLRARGLTGALG</sequence>
<evidence type="ECO:0000256" key="1">
    <source>
        <dbReference type="ARBA" id="ARBA00004651"/>
    </source>
</evidence>
<feature type="transmembrane region" description="Helical" evidence="7">
    <location>
        <begin position="86"/>
        <end position="113"/>
    </location>
</feature>
<feature type="region of interest" description="Disordered" evidence="8">
    <location>
        <begin position="1"/>
        <end position="52"/>
    </location>
</feature>
<dbReference type="Proteomes" id="UP001206128">
    <property type="component" value="Unassembled WGS sequence"/>
</dbReference>
<keyword evidence="11" id="KW-1185">Reference proteome</keyword>
<dbReference type="GO" id="GO:0005886">
    <property type="term" value="C:plasma membrane"/>
    <property type="evidence" value="ECO:0007669"/>
    <property type="project" value="UniProtKB-SubCell"/>
</dbReference>
<dbReference type="GO" id="GO:0055085">
    <property type="term" value="P:transmembrane transport"/>
    <property type="evidence" value="ECO:0007669"/>
    <property type="project" value="InterPro"/>
</dbReference>
<evidence type="ECO:0000259" key="9">
    <source>
        <dbReference type="PROSITE" id="PS50928"/>
    </source>
</evidence>
<comment type="similarity">
    <text evidence="7">Belongs to the binding-protein-dependent transport system permease family.</text>
</comment>
<evidence type="ECO:0000313" key="10">
    <source>
        <dbReference type="EMBL" id="MCP2165163.1"/>
    </source>
</evidence>
<reference evidence="10" key="1">
    <citation type="submission" date="2022-06" db="EMBL/GenBank/DDBJ databases">
        <title>Genomic Encyclopedia of Archaeal and Bacterial Type Strains, Phase II (KMG-II): from individual species to whole genera.</title>
        <authorList>
            <person name="Goeker M."/>
        </authorList>
    </citation>
    <scope>NUCLEOTIDE SEQUENCE</scope>
    <source>
        <strain evidence="10">DSM 43935</strain>
    </source>
</reference>
<dbReference type="SUPFAM" id="SSF161098">
    <property type="entry name" value="MetI-like"/>
    <property type="match status" value="1"/>
</dbReference>
<evidence type="ECO:0000256" key="4">
    <source>
        <dbReference type="ARBA" id="ARBA00022692"/>
    </source>
</evidence>
<dbReference type="RefSeq" id="WP_253769706.1">
    <property type="nucleotide sequence ID" value="NZ_JAMTCK010000004.1"/>
</dbReference>
<keyword evidence="4 7" id="KW-0812">Transmembrane</keyword>
<evidence type="ECO:0000256" key="8">
    <source>
        <dbReference type="SAM" id="MobiDB-lite"/>
    </source>
</evidence>
<keyword evidence="3" id="KW-1003">Cell membrane</keyword>
<dbReference type="InterPro" id="IPR000515">
    <property type="entry name" value="MetI-like"/>
</dbReference>
<feature type="domain" description="ABC transmembrane type-1" evidence="9">
    <location>
        <begin position="141"/>
        <end position="325"/>
    </location>
</feature>
<dbReference type="PANTHER" id="PTHR30151">
    <property type="entry name" value="ALKANE SULFONATE ABC TRANSPORTER-RELATED, MEMBRANE SUBUNIT"/>
    <property type="match status" value="1"/>
</dbReference>
<dbReference type="CDD" id="cd06261">
    <property type="entry name" value="TM_PBP2"/>
    <property type="match status" value="1"/>
</dbReference>
<dbReference type="PROSITE" id="PS50928">
    <property type="entry name" value="ABC_TM1"/>
    <property type="match status" value="1"/>
</dbReference>
<dbReference type="AlphaFoldDB" id="A0AAE3GFE9"/>
<keyword evidence="2 7" id="KW-0813">Transport</keyword>
<dbReference type="Pfam" id="PF00528">
    <property type="entry name" value="BPD_transp_1"/>
    <property type="match status" value="1"/>
</dbReference>
<name>A0AAE3GFE9_9PSEU</name>
<evidence type="ECO:0000256" key="3">
    <source>
        <dbReference type="ARBA" id="ARBA00022475"/>
    </source>
</evidence>
<evidence type="ECO:0000313" key="11">
    <source>
        <dbReference type="Proteomes" id="UP001206128"/>
    </source>
</evidence>
<proteinExistence type="inferred from homology"/>
<dbReference type="Gene3D" id="1.10.3720.10">
    <property type="entry name" value="MetI-like"/>
    <property type="match status" value="1"/>
</dbReference>
<feature type="transmembrane region" description="Helical" evidence="7">
    <location>
        <begin position="148"/>
        <end position="167"/>
    </location>
</feature>
<comment type="subcellular location">
    <subcellularLocation>
        <location evidence="1 7">Cell membrane</location>
        <topology evidence="1 7">Multi-pass membrane protein</topology>
    </subcellularLocation>
</comment>
<dbReference type="InterPro" id="IPR035906">
    <property type="entry name" value="MetI-like_sf"/>
</dbReference>
<keyword evidence="6 7" id="KW-0472">Membrane</keyword>
<comment type="caution">
    <text evidence="10">The sequence shown here is derived from an EMBL/GenBank/DDBJ whole genome shotgun (WGS) entry which is preliminary data.</text>
</comment>
<evidence type="ECO:0000256" key="5">
    <source>
        <dbReference type="ARBA" id="ARBA00022989"/>
    </source>
</evidence>
<feature type="compositionally biased region" description="Low complexity" evidence="8">
    <location>
        <begin position="28"/>
        <end position="52"/>
    </location>
</feature>
<evidence type="ECO:0000256" key="6">
    <source>
        <dbReference type="ARBA" id="ARBA00023136"/>
    </source>
</evidence>